<dbReference type="EMBL" id="BAABIM010000001">
    <property type="protein sequence ID" value="GAA4672361.1"/>
    <property type="molecule type" value="Genomic_DNA"/>
</dbReference>
<dbReference type="Proteomes" id="UP001500621">
    <property type="component" value="Unassembled WGS sequence"/>
</dbReference>
<reference evidence="2" key="1">
    <citation type="journal article" date="2019" name="Int. J. Syst. Evol. Microbiol.">
        <title>The Global Catalogue of Microorganisms (GCM) 10K type strain sequencing project: providing services to taxonomists for standard genome sequencing and annotation.</title>
        <authorList>
            <consortium name="The Broad Institute Genomics Platform"/>
            <consortium name="The Broad Institute Genome Sequencing Center for Infectious Disease"/>
            <person name="Wu L."/>
            <person name="Ma J."/>
        </authorList>
    </citation>
    <scope>NUCLEOTIDE SEQUENCE [LARGE SCALE GENOMIC DNA]</scope>
    <source>
        <strain evidence="2">JCM 18127</strain>
    </source>
</reference>
<evidence type="ECO:0000313" key="1">
    <source>
        <dbReference type="EMBL" id="GAA4672361.1"/>
    </source>
</evidence>
<name>A0ABP8VW20_9ACTN</name>
<accession>A0ABP8VW20</accession>
<keyword evidence="2" id="KW-1185">Reference proteome</keyword>
<organism evidence="1 2">
    <name type="scientific">Nocardioides nanhaiensis</name>
    <dbReference type="NCBI Taxonomy" id="1476871"/>
    <lineage>
        <taxon>Bacteria</taxon>
        <taxon>Bacillati</taxon>
        <taxon>Actinomycetota</taxon>
        <taxon>Actinomycetes</taxon>
        <taxon>Propionibacteriales</taxon>
        <taxon>Nocardioidaceae</taxon>
        <taxon>Nocardioides</taxon>
    </lineage>
</organism>
<dbReference type="RefSeq" id="WP_345262611.1">
    <property type="nucleotide sequence ID" value="NZ_BAABIM010000001.1"/>
</dbReference>
<evidence type="ECO:0000313" key="2">
    <source>
        <dbReference type="Proteomes" id="UP001500621"/>
    </source>
</evidence>
<evidence type="ECO:0008006" key="3">
    <source>
        <dbReference type="Google" id="ProtNLM"/>
    </source>
</evidence>
<sequence>MTIANASPNVQPELGWLAALLAPRDVAPHPNFWTGDVVTPYGVLGLLAAGRRSDYGRLTTFDRDADKAASVSRFGPLYEAFLDSMTVGTVEQGAVQLREMSLNGLGDYRDIGFRCACAVLAASALSEVEKFAEADQALRGVLKSLDVERSAAEGLLAAWLLCVRSLHYWDSGQDPRRLVRDALRLCEQLDVESLPEFEVSTGSPRDVREITIDLIESIEWVGHSYLARTATSVDERLAPLRRRTPIAVWRSRGHAADSLSERLKHDFKRLFSSAVEITYSFGNVNIPGDRDLSESLLWHEYSGSSVAHHYRELLGLARFRQGRADGESWLMAEGLRLLRQANSEKNVEFACASLLREGPLQVLQQDASLVIRRLHEGQLRQVELVVLKYAAPVLDEGARVEALNGLFEIRNVPPVQRGASWQHSGVYAEKVWTAIRELARANGSGVEKLSVLLSDIVRLADANEEGGIDHFMARVLDRWSAEDWKDHGVMEQVRSMRLHASLAEWKQVRVSLERVADSNPELAEYNFAAPTDVASVARRVDRSLHDVESLDQGVVETAMGIIRDDLRRLESTASSGIFTGGSIATADVAVALMLQTGRDDLWPDVLRTLTDPEVQRDDKTAALERMTRNVKKMPVLVAECAAERTGELLSGGPAFADDVLSPYPAAVRFLAAIGVLEPAEAVQFVAGLMARRTSQAMREAAHTVVVLAPDGDGQPWVTTVSVWLTFDSDVEVRSLAGQALGLAAERLSGAELDRLRALLEQDGTSVPRHVIAGLSDSGFRLPESIKATMQSLAGTHLSADVRAEAAVLLERDAKLRREQAEKDAEGQQRRWWKRS</sequence>
<gene>
    <name evidence="1" type="ORF">GCM10023226_06480</name>
</gene>
<protein>
    <recommendedName>
        <fullName evidence="3">HEAT repeat domain-containing protein</fullName>
    </recommendedName>
</protein>
<comment type="caution">
    <text evidence="1">The sequence shown here is derived from an EMBL/GenBank/DDBJ whole genome shotgun (WGS) entry which is preliminary data.</text>
</comment>
<proteinExistence type="predicted"/>